<organism evidence="1 2">
    <name type="scientific">Falsihalocynthiibacter arcticus</name>
    <dbReference type="NCBI Taxonomy" id="1579316"/>
    <lineage>
        <taxon>Bacteria</taxon>
        <taxon>Pseudomonadati</taxon>
        <taxon>Pseudomonadota</taxon>
        <taxon>Alphaproteobacteria</taxon>
        <taxon>Rhodobacterales</taxon>
        <taxon>Roseobacteraceae</taxon>
        <taxon>Falsihalocynthiibacter</taxon>
    </lineage>
</organism>
<proteinExistence type="predicted"/>
<dbReference type="SUPFAM" id="SSF54427">
    <property type="entry name" value="NTF2-like"/>
    <property type="match status" value="1"/>
</dbReference>
<reference evidence="1 2" key="1">
    <citation type="submission" date="2016-02" db="EMBL/GenBank/DDBJ databases">
        <title>Complete genome sequence of Halocynthiibacter arcticus PAMC 20958t from arctic marine sediment.</title>
        <authorList>
            <person name="Lee Y.M."/>
            <person name="Baek K."/>
            <person name="Lee H.K."/>
            <person name="Shin S.C."/>
        </authorList>
    </citation>
    <scope>NUCLEOTIDE SEQUENCE [LARGE SCALE GENOMIC DNA]</scope>
    <source>
        <strain evidence="1">PAMC 20958</strain>
    </source>
</reference>
<dbReference type="STRING" id="1579316.RC74_11220"/>
<dbReference type="RefSeq" id="WP_052274775.1">
    <property type="nucleotide sequence ID" value="NZ_CP014327.1"/>
</dbReference>
<keyword evidence="2" id="KW-1185">Reference proteome</keyword>
<protein>
    <recommendedName>
        <fullName evidence="3">DUF4440 domain-containing protein</fullName>
    </recommendedName>
</protein>
<evidence type="ECO:0008006" key="3">
    <source>
        <dbReference type="Google" id="ProtNLM"/>
    </source>
</evidence>
<evidence type="ECO:0000313" key="1">
    <source>
        <dbReference type="EMBL" id="AML51756.1"/>
    </source>
</evidence>
<dbReference type="Proteomes" id="UP000070371">
    <property type="component" value="Chromosome"/>
</dbReference>
<evidence type="ECO:0000313" key="2">
    <source>
        <dbReference type="Proteomes" id="UP000070371"/>
    </source>
</evidence>
<dbReference type="InterPro" id="IPR032710">
    <property type="entry name" value="NTF2-like_dom_sf"/>
</dbReference>
<dbReference type="EMBL" id="CP014327">
    <property type="protein sequence ID" value="AML51756.1"/>
    <property type="molecule type" value="Genomic_DNA"/>
</dbReference>
<accession>A0A126V1L5</accession>
<dbReference type="AlphaFoldDB" id="A0A126V1L5"/>
<dbReference type="KEGG" id="hat:RC74_11220"/>
<dbReference type="Gene3D" id="3.10.450.50">
    <property type="match status" value="1"/>
</dbReference>
<name>A0A126V1L5_9RHOB</name>
<dbReference type="OrthoDB" id="7353854at2"/>
<gene>
    <name evidence="1" type="ORF">RC74_11220</name>
</gene>
<sequence length="125" mass="14082">MNTTTTPATPIKTEITLWDLEERFWTQGAESARQMTAENAIFVYPYPAGFLQGDAIGQSSDVSQRWRSVVMSERYITRKGGIAVVAYRVSAEREGVPLYTALCTSTYMKDDATWLRLSHQQTPLP</sequence>